<dbReference type="RefSeq" id="WP_248956241.1">
    <property type="nucleotide sequence ID" value="NZ_JAKIKU010000008.1"/>
</dbReference>
<evidence type="ECO:0000313" key="3">
    <source>
        <dbReference type="Proteomes" id="UP001202134"/>
    </source>
</evidence>
<dbReference type="PANTHER" id="PTHR43451:SF1">
    <property type="entry name" value="ACETYLTRANSFERASE"/>
    <property type="match status" value="1"/>
</dbReference>
<dbReference type="GO" id="GO:0016746">
    <property type="term" value="F:acyltransferase activity"/>
    <property type="evidence" value="ECO:0007669"/>
    <property type="project" value="UniProtKB-KW"/>
</dbReference>
<feature type="domain" description="N-acetyltransferase" evidence="1">
    <location>
        <begin position="2"/>
        <end position="155"/>
    </location>
</feature>
<dbReference type="EC" id="2.3.1.-" evidence="2"/>
<dbReference type="PROSITE" id="PS51186">
    <property type="entry name" value="GNAT"/>
    <property type="match status" value="1"/>
</dbReference>
<dbReference type="CDD" id="cd04301">
    <property type="entry name" value="NAT_SF"/>
    <property type="match status" value="1"/>
</dbReference>
<gene>
    <name evidence="2" type="ORF">L2737_14995</name>
</gene>
<evidence type="ECO:0000313" key="2">
    <source>
        <dbReference type="EMBL" id="MCL1046618.1"/>
    </source>
</evidence>
<protein>
    <submittedName>
        <fullName evidence="2">GNAT family N-acetyltransferase</fullName>
        <ecNumber evidence="2">2.3.1.-</ecNumber>
    </submittedName>
</protein>
<dbReference type="SUPFAM" id="SSF55729">
    <property type="entry name" value="Acyl-CoA N-acyltransferases (Nat)"/>
    <property type="match status" value="1"/>
</dbReference>
<comment type="caution">
    <text evidence="2">The sequence shown here is derived from an EMBL/GenBank/DDBJ whole genome shotgun (WGS) entry which is preliminary data.</text>
</comment>
<dbReference type="PANTHER" id="PTHR43451">
    <property type="entry name" value="ACETYLTRANSFERASE (GNAT) FAMILY PROTEIN"/>
    <property type="match status" value="1"/>
</dbReference>
<accession>A0ABT0KRZ4</accession>
<dbReference type="InterPro" id="IPR016181">
    <property type="entry name" value="Acyl_CoA_acyltransferase"/>
</dbReference>
<evidence type="ECO:0000259" key="1">
    <source>
        <dbReference type="PROSITE" id="PS51186"/>
    </source>
</evidence>
<keyword evidence="2" id="KW-0012">Acyltransferase</keyword>
<keyword evidence="2" id="KW-0808">Transferase</keyword>
<dbReference type="Gene3D" id="3.40.630.30">
    <property type="match status" value="1"/>
</dbReference>
<organism evidence="2 3">
    <name type="scientific">Shewanella electrodiphila</name>
    <dbReference type="NCBI Taxonomy" id="934143"/>
    <lineage>
        <taxon>Bacteria</taxon>
        <taxon>Pseudomonadati</taxon>
        <taxon>Pseudomonadota</taxon>
        <taxon>Gammaproteobacteria</taxon>
        <taxon>Alteromonadales</taxon>
        <taxon>Shewanellaceae</taxon>
        <taxon>Shewanella</taxon>
    </lineage>
</organism>
<name>A0ABT0KRZ4_9GAMM</name>
<dbReference type="Proteomes" id="UP001202134">
    <property type="component" value="Unassembled WGS sequence"/>
</dbReference>
<keyword evidence="3" id="KW-1185">Reference proteome</keyword>
<sequence length="155" mass="17547">MINVRRFTISDIKPLWQLKLNTIHNVNSQHYSLAEVTAWAPHEYNESAWVQRVTKINPFVAEVNGVIAGFADLQDDGYIDHFYCSADFQKQGVGDALMQAIFNKAAKLTLNSLYAEVSITAKPFFSRYGFVEEEAQSVAVRGQKINNFVMRKLLG</sequence>
<reference evidence="2 3" key="1">
    <citation type="submission" date="2022-01" db="EMBL/GenBank/DDBJ databases">
        <title>Whole genome-based taxonomy of the Shewanellaceae.</title>
        <authorList>
            <person name="Martin-Rodriguez A.J."/>
        </authorList>
    </citation>
    <scope>NUCLEOTIDE SEQUENCE [LARGE SCALE GENOMIC DNA]</scope>
    <source>
        <strain evidence="2 3">DSM 24955</strain>
    </source>
</reference>
<dbReference type="Pfam" id="PF13673">
    <property type="entry name" value="Acetyltransf_10"/>
    <property type="match status" value="1"/>
</dbReference>
<proteinExistence type="predicted"/>
<dbReference type="EMBL" id="JAKIKU010000008">
    <property type="protein sequence ID" value="MCL1046618.1"/>
    <property type="molecule type" value="Genomic_DNA"/>
</dbReference>
<dbReference type="InterPro" id="IPR052564">
    <property type="entry name" value="N-acetyltrans/Recomb-assoc"/>
</dbReference>
<dbReference type="InterPro" id="IPR000182">
    <property type="entry name" value="GNAT_dom"/>
</dbReference>